<accession>A0AAW8PZW4</accession>
<dbReference type="RefSeq" id="WP_311020009.1">
    <property type="nucleotide sequence ID" value="NZ_JAUHGG010000003.1"/>
</dbReference>
<comment type="caution">
    <text evidence="1">The sequence shown here is derived from an EMBL/GenBank/DDBJ whole genome shotgun (WGS) entry which is preliminary data.</text>
</comment>
<dbReference type="Proteomes" id="UP001253193">
    <property type="component" value="Unassembled WGS sequence"/>
</dbReference>
<sequence length="252" mass="28562">MKLFNKIKQWLFPNSVSTNKETGFSQFEQDADKLTEAFADYLDLKIPANEMKRTLNTMIADKGYRDSAIGQVDSGLSHAIHHGVMLSAMNRDDFAHANFISIHEEGFDKAQKNIKELKSQGILPDNLSEQINLSLIGVILGHDRILKEVGVVSFAEQEWLELPNDKLASKIKSKLTDLATNPDFLPDKALRSFFLDAVVVVINQTVKKGSRNEMIKHLMAYKEDSTKEQDKFLKYLENITPEHAQELSQLKI</sequence>
<evidence type="ECO:0000313" key="1">
    <source>
        <dbReference type="EMBL" id="MDS1821153.1"/>
    </source>
</evidence>
<name>A0AAW8PZW4_VIBPH</name>
<protein>
    <submittedName>
        <fullName evidence="1">Uncharacterized protein</fullName>
    </submittedName>
</protein>
<gene>
    <name evidence="1" type="ORF">QX249_10815</name>
</gene>
<evidence type="ECO:0000313" key="2">
    <source>
        <dbReference type="Proteomes" id="UP001253193"/>
    </source>
</evidence>
<organism evidence="1 2">
    <name type="scientific">Vibrio parahaemolyticus</name>
    <dbReference type="NCBI Taxonomy" id="670"/>
    <lineage>
        <taxon>Bacteria</taxon>
        <taxon>Pseudomonadati</taxon>
        <taxon>Pseudomonadota</taxon>
        <taxon>Gammaproteobacteria</taxon>
        <taxon>Vibrionales</taxon>
        <taxon>Vibrionaceae</taxon>
        <taxon>Vibrio</taxon>
    </lineage>
</organism>
<dbReference type="EMBL" id="JAUHGG010000003">
    <property type="protein sequence ID" value="MDS1821153.1"/>
    <property type="molecule type" value="Genomic_DNA"/>
</dbReference>
<proteinExistence type="predicted"/>
<reference evidence="1" key="1">
    <citation type="submission" date="2023-06" db="EMBL/GenBank/DDBJ databases">
        <title>Genomic Diversity of Vibrio spp. and Metagenomic Analysis of Pathogens in Florida Gulf Coastal Waters Following Hurricane Ian.</title>
        <authorList>
            <person name="Brumfield K.D."/>
        </authorList>
    </citation>
    <scope>NUCLEOTIDE SEQUENCE</scope>
    <source>
        <strain evidence="1">WBS2B-138</strain>
    </source>
</reference>
<dbReference type="AlphaFoldDB" id="A0AAW8PZW4"/>